<dbReference type="GO" id="GO:0005524">
    <property type="term" value="F:ATP binding"/>
    <property type="evidence" value="ECO:0007669"/>
    <property type="project" value="InterPro"/>
</dbReference>
<feature type="compositionally biased region" description="Basic and acidic residues" evidence="4">
    <location>
        <begin position="534"/>
        <end position="554"/>
    </location>
</feature>
<feature type="region of interest" description="Disordered" evidence="4">
    <location>
        <begin position="741"/>
        <end position="766"/>
    </location>
</feature>
<dbReference type="EC" id="2.7.4.3" evidence="7"/>
<organism evidence="7 8">
    <name type="scientific">Acanthosepion pharaonis</name>
    <name type="common">Pharaoh cuttlefish</name>
    <name type="synonym">Sepia pharaonis</name>
    <dbReference type="NCBI Taxonomy" id="158019"/>
    <lineage>
        <taxon>Eukaryota</taxon>
        <taxon>Metazoa</taxon>
        <taxon>Spiralia</taxon>
        <taxon>Lophotrochozoa</taxon>
        <taxon>Mollusca</taxon>
        <taxon>Cephalopoda</taxon>
        <taxon>Coleoidea</taxon>
        <taxon>Decapodiformes</taxon>
        <taxon>Sepiida</taxon>
        <taxon>Sepiina</taxon>
        <taxon>Sepiidae</taxon>
        <taxon>Acanthosepion</taxon>
    </lineage>
</organism>
<feature type="domain" description="AAA+ ATPase" evidence="6">
    <location>
        <begin position="53"/>
        <end position="193"/>
    </location>
</feature>
<dbReference type="Pfam" id="PF00406">
    <property type="entry name" value="ADK"/>
    <property type="match status" value="2"/>
</dbReference>
<dbReference type="PANTHER" id="PTHR23359">
    <property type="entry name" value="NUCLEOTIDE KINASE"/>
    <property type="match status" value="1"/>
</dbReference>
<gene>
    <name evidence="7" type="ORF">SPHA_34588</name>
</gene>
<dbReference type="InterPro" id="IPR003593">
    <property type="entry name" value="AAA+_ATPase"/>
</dbReference>
<sequence>MPSSNTDFTQSTMEPVIVQEIEQDSSEINIFTKNKLQDPYDEDESEQKFLLSKPTCFIIIGKPGCGKTTLAQKLAQFWKCELLNANMLLSEILRSSDDRANTVWQVLSKGEQVSEEIVFQLLEQKINSPEVGHHGYILDDYPNICEDFMNIQDQLERMKTWKLTPDFIINLRIPDEDLLTRRISQRIDPQTGTIYTEDVYNYIKQDKKETKTSEEETEEDVEENEEESDETEELSPEIVKNLLTRPEDLPEQADRSIQKYKSNMLRIMEEYMIDYDRDHVIELDGNQPVEVLVQQIITKLQLFGLAPAAVLQRLYDEDEEGENADEIIDMDDMMKPYSVKKITASQYPWRKSRWGKNCPVALYEGNVIPGKAEYAVSFLDKMYFLSSVEYMDKFLRNPRPYLLRPYPKSPCKISILGMPKSGKTNLSYLLADKYQAKVIQIQFKLDNNMFMQYMLLFYNSFSFLPSFHFTFSVHLLSSFYFLHLFFLSLIYLSYNLIFDKKLTRIEEVEKESDVESDEEKEKNLETEEQDQDAAEEKEKKEASEPVLDAEKTQEDETEVEEDDSSEDPKVMQSAQPGVAKDTHQKSNQEDEILDESQLDPQFKATIDDAISIINADHPEVHELIKKLMKDRGAPKINLPAEKEFDILYENILKTEESNQHGHIKSGRWILDGSPAQPELWQVCVENNWLPDNLICLVDDSKNYSWLMQQWLQSQSTIILDNADIDAENIKTENFEAELKEVNENKSETADLKSQSKEQSKAASMYKEKLKKSDNNLKFIVSTVTGMANLDPFTIDINNQKIEDIFEKVSAEIEKTFQYQANEYSLAEMDEDDEQFEEEENEDEENEEIEEEEEDENIHHSRKRHLGNTSYFCPVMLKEKGMLCPGKPETTVKYANKLYYLSSSDALEQFLMNPSMFAAQVQPPKSPAIRFCIIGVHGSGKTVYGRYLARKLGIFHICFHEKLQELIIKKIGRKVGPHYEDPGSETTSEESENEEEGLSTERMNTSEESNEYGELTEEEELIKANLEGDTPLTLELIENIISPWWFQEPFRSTGFILEGFPRNSDEVTAMQEFGLWFDAAIILNVEDTDIISRLLPQKIDEWKIKRDKKIERLEKQKAKAKKDKELRMLKRREELEKELEERRRIKQAKEKEAEEKEKEAAEEKENETDENKEKNVVEEEQMEEYAEEEMDIEMLLLEEFQEEEEEDMAELEEENEEDAYDKYFGEITEQFEIESSKLTSVQESLEDAPIPRIMVDAGRRQHIVYYVLNRSLRPYVEYRQSIFERVYPLSEHMARQLLNNGYKQPSCLGCWCPVLLQENVSIQTINNSRNDRYPCIYRQHIYFLSSTEAREKFIKNPLAYLTKSTKPRPIVPMKLAILGPPKCGKTHLCNKFSEKYGVERLSLGVVTRRILETQPKSHLCSKIRSYLCKGLLLPDELAIEALEIVLLNMTCQTKGYVFDGFPLTKRQMELMTARKIIPVRVILLNIDSIEVIQRGAYDRLNLPCPYLKHDSGQVLAMRYQVFQREIKPVIEWYENEHQNLYNINGIQSKWAVWEQVKKIALDSIWDIQDYLLNIKEGKAASLRGMCVTNKDFMERLGDFGQFCPVSLVLHEELVDCSKDTSMDLAAEYRGYYYKMANKENLQLFMEEPEKFVPPNAPHVLPPVELLPRRLVPQEEEMELELKGYCPVTFLDGKCRYEAIIPGKKSLIVEYKNKFYSFASEEQLDKFMRLPRKYSDLELPHKLPPEIDPIDILQLPHLGFMEQVVATPLIRALVAVGNYKPKYPFLTVTRSALLYVAYHLKAFNPRNSDYIRKKYHQKLKRFEADCELIGYLSQHMTDKSIRNQKKSEVFKNKMDTFFALNGIEPSLTWIA</sequence>
<keyword evidence="8" id="KW-1185">Reference proteome</keyword>
<evidence type="ECO:0000256" key="3">
    <source>
        <dbReference type="ARBA" id="ARBA00022777"/>
    </source>
</evidence>
<dbReference type="OrthoDB" id="439792at2759"/>
<feature type="domain" description="AAA+ ATPase" evidence="6">
    <location>
        <begin position="1370"/>
        <end position="1482"/>
    </location>
</feature>
<feature type="region of interest" description="Disordered" evidence="4">
    <location>
        <begin position="206"/>
        <end position="237"/>
    </location>
</feature>
<evidence type="ECO:0000256" key="4">
    <source>
        <dbReference type="SAM" id="MobiDB-lite"/>
    </source>
</evidence>
<keyword evidence="1 7" id="KW-0808">Transferase</keyword>
<feature type="region of interest" description="Disordered" evidence="4">
    <location>
        <begin position="508"/>
        <end position="599"/>
    </location>
</feature>
<feature type="compositionally biased region" description="Basic and acidic residues" evidence="4">
    <location>
        <begin position="508"/>
        <end position="525"/>
    </location>
</feature>
<keyword evidence="5" id="KW-0812">Transmembrane</keyword>
<feature type="region of interest" description="Disordered" evidence="4">
    <location>
        <begin position="977"/>
        <end position="1010"/>
    </location>
</feature>
<evidence type="ECO:0000259" key="6">
    <source>
        <dbReference type="SMART" id="SM00382"/>
    </source>
</evidence>
<feature type="compositionally biased region" description="Acidic residues" evidence="4">
    <location>
        <begin position="829"/>
        <end position="855"/>
    </location>
</feature>
<dbReference type="EMBL" id="CAHIKZ030001472">
    <property type="protein sequence ID" value="CAE1265247.1"/>
    <property type="molecule type" value="Genomic_DNA"/>
</dbReference>
<proteinExistence type="predicted"/>
<name>A0A812CH16_ACAPH</name>
<feature type="transmembrane region" description="Helical" evidence="5">
    <location>
        <begin position="479"/>
        <end position="498"/>
    </location>
</feature>
<dbReference type="InterPro" id="IPR027417">
    <property type="entry name" value="P-loop_NTPase"/>
</dbReference>
<protein>
    <submittedName>
        <fullName evidence="7">AK9</fullName>
        <ecNumber evidence="7">2.7.4.3</ecNumber>
        <ecNumber evidence="7">2.7.4.6</ecNumber>
    </submittedName>
</protein>
<evidence type="ECO:0000313" key="7">
    <source>
        <dbReference type="EMBL" id="CAE1265247.1"/>
    </source>
</evidence>
<keyword evidence="5" id="KW-0472">Membrane</keyword>
<reference evidence="7" key="1">
    <citation type="submission" date="2021-01" db="EMBL/GenBank/DDBJ databases">
        <authorList>
            <person name="Li R."/>
            <person name="Bekaert M."/>
        </authorList>
    </citation>
    <scope>NUCLEOTIDE SEQUENCE</scope>
    <source>
        <strain evidence="7">Farmed</strain>
    </source>
</reference>
<dbReference type="Proteomes" id="UP000597762">
    <property type="component" value="Unassembled WGS sequence"/>
</dbReference>
<evidence type="ECO:0000256" key="2">
    <source>
        <dbReference type="ARBA" id="ARBA00022741"/>
    </source>
</evidence>
<feature type="region of interest" description="Disordered" evidence="4">
    <location>
        <begin position="1146"/>
        <end position="1177"/>
    </location>
</feature>
<keyword evidence="3" id="KW-0418">Kinase</keyword>
<evidence type="ECO:0000256" key="5">
    <source>
        <dbReference type="SAM" id="Phobius"/>
    </source>
</evidence>
<evidence type="ECO:0000313" key="8">
    <source>
        <dbReference type="Proteomes" id="UP000597762"/>
    </source>
</evidence>
<comment type="caution">
    <text evidence="7">The sequence shown here is derived from an EMBL/GenBank/DDBJ whole genome shotgun (WGS) entry which is preliminary data.</text>
</comment>
<feature type="compositionally biased region" description="Acidic residues" evidence="4">
    <location>
        <begin position="555"/>
        <end position="565"/>
    </location>
</feature>
<keyword evidence="2" id="KW-0547">Nucleotide-binding</keyword>
<feature type="compositionally biased region" description="Acidic residues" evidence="4">
    <location>
        <begin position="215"/>
        <end position="235"/>
    </location>
</feature>
<feature type="transmembrane region" description="Helical" evidence="5">
    <location>
        <begin position="450"/>
        <end position="467"/>
    </location>
</feature>
<feature type="compositionally biased region" description="Basic and acidic residues" evidence="4">
    <location>
        <begin position="1146"/>
        <end position="1176"/>
    </location>
</feature>
<feature type="domain" description="AAA+ ATPase" evidence="6">
    <location>
        <begin position="926"/>
        <end position="1269"/>
    </location>
</feature>
<dbReference type="Gene3D" id="3.40.50.300">
    <property type="entry name" value="P-loop containing nucleotide triphosphate hydrolases"/>
    <property type="match status" value="4"/>
</dbReference>
<evidence type="ECO:0000256" key="1">
    <source>
        <dbReference type="ARBA" id="ARBA00022679"/>
    </source>
</evidence>
<dbReference type="InterPro" id="IPR000850">
    <property type="entry name" value="Adenylat/UMP-CMP_kin"/>
</dbReference>
<dbReference type="SMART" id="SM00382">
    <property type="entry name" value="AAA"/>
    <property type="match status" value="3"/>
</dbReference>
<accession>A0A812CH16</accession>
<dbReference type="EC" id="2.7.4.6" evidence="7"/>
<keyword evidence="5" id="KW-1133">Transmembrane helix</keyword>
<dbReference type="GO" id="GO:0004550">
    <property type="term" value="F:nucleoside diphosphate kinase activity"/>
    <property type="evidence" value="ECO:0007669"/>
    <property type="project" value="UniProtKB-EC"/>
</dbReference>
<dbReference type="CDD" id="cd01428">
    <property type="entry name" value="ADK"/>
    <property type="match status" value="2"/>
</dbReference>
<feature type="region of interest" description="Disordered" evidence="4">
    <location>
        <begin position="829"/>
        <end position="862"/>
    </location>
</feature>
<dbReference type="GO" id="GO:0004017">
    <property type="term" value="F:AMP kinase activity"/>
    <property type="evidence" value="ECO:0007669"/>
    <property type="project" value="UniProtKB-EC"/>
</dbReference>
<feature type="compositionally biased region" description="Acidic residues" evidence="4">
    <location>
        <begin position="986"/>
        <end position="997"/>
    </location>
</feature>
<dbReference type="SUPFAM" id="SSF52540">
    <property type="entry name" value="P-loop containing nucleoside triphosphate hydrolases"/>
    <property type="match status" value="3"/>
</dbReference>